<sequence length="1167" mass="128940">MCDLTTIDYQKGDVVWVKLGSLWWPGLVHDYDSLPEDVKADTQAFKKKPIAYVKFFQEENFEYVKDIHSIYQYNCLRKKEFIKKGLDMMRSTRVSTSNMQMFPCDVITAENLTQGDPKILERPEFTAIEEGGKNVYEDLFSSPAQKKLKKKKDGKDSSSPAIGFLKLDPRRKGVQSKAVPKPIGQHRLLNLSEDAAVKGYKSKELIQDLLSNGVHEKNFTCVECDYHCSRVNVMLLHYKGHSRHFDHKIKYPTGFKRKKKSNHSSGSGGVSKKMKLTNGDMNGGSKRVKNKAELMEQQKQEAEKLKQNFLMDWDEDENEDAEEEKEDSLDKTASKEDEKVSCFDFDDEEEEASPSKTNLSSFTARKRNYSKGEDSTTNTRQLTRSESTNGTKCYGSKLDDKSKESKCNLADEVDALLKETTVPTLPDIPKSKGGDAITLPPPVEAESGFGTLTSDLNESLDFRNDIVSKVTSTPATAGGTKPGKLSKQTLKTNYFKKVREEIAEVAKFEEEDQPKQDEDFEDEDMICDETETSGKPKETLVEETDATVKTSNDTGNILVEKPATELQTYKQKTAVSALPVTSGIQVTNNVSVNFEHVQNTTVELKTSKCLVRKTPEKVIETSPLKIKTANQAVEKTSPSMKTVKQVTDKSPVKPIDKPKDTSPNIVQIGNQTIHIPNRRNSKTSSDSEETIKTERVGKTEEDTLAEMMLVEEVDLGTSEPVYAKQAKPTSTVHIDMSPNKSKVLVDTPSKPPPQHRATLKAMPTIIPIERSKYKPIHIPSSTTKQAVTVTPTKPPTTEEKYFILPNNQRIKTPSPAKSPVKSPIVLSSPDGGKIISLSSTAPKHHPQQNQLVYMSKPSTSNVPIITMKSTQKKSNLPVPGLRKLDVPANRLGTKTKLAQSTLQSKIKTIAHCNASQTKTSSPSQARSNSQGQAKSSGHIVVNQSTLPSILQQRRTVHPTRAPPPTLVPTPKLIEEAELLSEISNIPGTDASDAVVYLINNEQSQQILINSPQATQQSVVETEPVPSVSAEQTIYIDPNSTDLSNIYLTIDDDGNILNIVQKPVADPVVSCSDILAKALADTQVLQAECAVSGVSTEHVHYNNTYETSLTLNQAPIMSTSEAPSQVQHNSYFTNASVIPPLIEIKPNQENIQGMASPEIAYAPSDIQA</sequence>
<dbReference type="EMBL" id="HBUF01386516">
    <property type="protein sequence ID" value="CAG6732343.1"/>
    <property type="molecule type" value="Transcribed_RNA"/>
</dbReference>
<dbReference type="InterPro" id="IPR013087">
    <property type="entry name" value="Znf_C2H2_type"/>
</dbReference>
<feature type="region of interest" description="Disordered" evidence="1">
    <location>
        <begin position="423"/>
        <end position="451"/>
    </location>
</feature>
<feature type="compositionally biased region" description="Polar residues" evidence="1">
    <location>
        <begin position="375"/>
        <end position="391"/>
    </location>
</feature>
<feature type="domain" description="PWWP" evidence="2">
    <location>
        <begin position="11"/>
        <end position="64"/>
    </location>
</feature>
<protein>
    <recommendedName>
        <fullName evidence="2">PWWP domain-containing protein</fullName>
    </recommendedName>
</protein>
<feature type="compositionally biased region" description="Polar residues" evidence="1">
    <location>
        <begin position="635"/>
        <end position="645"/>
    </location>
</feature>
<feature type="region of interest" description="Disordered" evidence="1">
    <location>
        <begin position="913"/>
        <end position="939"/>
    </location>
</feature>
<evidence type="ECO:0000313" key="3">
    <source>
        <dbReference type="EMBL" id="CAG6660054.1"/>
    </source>
</evidence>
<feature type="compositionally biased region" description="Acidic residues" evidence="1">
    <location>
        <begin position="316"/>
        <end position="327"/>
    </location>
</feature>
<evidence type="ECO:0000259" key="2">
    <source>
        <dbReference type="PROSITE" id="PS50812"/>
    </source>
</evidence>
<organism evidence="3">
    <name type="scientific">Cacopsylla melanoneura</name>
    <dbReference type="NCBI Taxonomy" id="428564"/>
    <lineage>
        <taxon>Eukaryota</taxon>
        <taxon>Metazoa</taxon>
        <taxon>Ecdysozoa</taxon>
        <taxon>Arthropoda</taxon>
        <taxon>Hexapoda</taxon>
        <taxon>Insecta</taxon>
        <taxon>Pterygota</taxon>
        <taxon>Neoptera</taxon>
        <taxon>Paraneoptera</taxon>
        <taxon>Hemiptera</taxon>
        <taxon>Sternorrhyncha</taxon>
        <taxon>Psylloidea</taxon>
        <taxon>Psyllidae</taxon>
        <taxon>Psyllinae</taxon>
        <taxon>Cacopsylla</taxon>
    </lineage>
</organism>
<evidence type="ECO:0000256" key="1">
    <source>
        <dbReference type="SAM" id="MobiDB-lite"/>
    </source>
</evidence>
<dbReference type="Gene3D" id="2.30.30.140">
    <property type="match status" value="1"/>
</dbReference>
<feature type="compositionally biased region" description="Basic and acidic residues" evidence="1">
    <location>
        <begin position="646"/>
        <end position="660"/>
    </location>
</feature>
<feature type="compositionally biased region" description="Polar residues" evidence="1">
    <location>
        <begin position="354"/>
        <end position="363"/>
    </location>
</feature>
<dbReference type="PROSITE" id="PS50812">
    <property type="entry name" value="PWWP"/>
    <property type="match status" value="1"/>
</dbReference>
<dbReference type="Pfam" id="PF00855">
    <property type="entry name" value="PWWP"/>
    <property type="match status" value="1"/>
</dbReference>
<feature type="compositionally biased region" description="Basic and acidic residues" evidence="1">
    <location>
        <begin position="328"/>
        <end position="341"/>
    </location>
</feature>
<dbReference type="EMBL" id="HBUF01516606">
    <property type="protein sequence ID" value="CAG6747987.1"/>
    <property type="molecule type" value="Transcribed_RNA"/>
</dbReference>
<dbReference type="InterPro" id="IPR000313">
    <property type="entry name" value="PWWP_dom"/>
</dbReference>
<accession>A0A8D8RYM2</accession>
<dbReference type="EMBL" id="HBUF01195960">
    <property type="protein sequence ID" value="CAG6660054.1"/>
    <property type="molecule type" value="Transcribed_RNA"/>
</dbReference>
<dbReference type="PROSITE" id="PS00028">
    <property type="entry name" value="ZINC_FINGER_C2H2_1"/>
    <property type="match status" value="1"/>
</dbReference>
<dbReference type="AlphaFoldDB" id="A0A8D8RYM2"/>
<feature type="region of interest" description="Disordered" evidence="1">
    <location>
        <begin position="316"/>
        <end position="405"/>
    </location>
</feature>
<dbReference type="SUPFAM" id="SSF63748">
    <property type="entry name" value="Tudor/PWWP/MBT"/>
    <property type="match status" value="1"/>
</dbReference>
<proteinExistence type="predicted"/>
<reference evidence="3" key="1">
    <citation type="submission" date="2021-05" db="EMBL/GenBank/DDBJ databases">
        <authorList>
            <person name="Alioto T."/>
            <person name="Alioto T."/>
            <person name="Gomez Garrido J."/>
        </authorList>
    </citation>
    <scope>NUCLEOTIDE SEQUENCE</scope>
</reference>
<dbReference type="CDD" id="cd05162">
    <property type="entry name" value="PWWP"/>
    <property type="match status" value="1"/>
</dbReference>
<name>A0A8D8RYM2_9HEMI</name>
<feature type="region of interest" description="Disordered" evidence="1">
    <location>
        <begin position="251"/>
        <end position="286"/>
    </location>
</feature>
<feature type="region of interest" description="Disordered" evidence="1">
    <location>
        <begin position="635"/>
        <end position="663"/>
    </location>
</feature>